<keyword evidence="1" id="KW-1133">Transmembrane helix</keyword>
<dbReference type="AlphaFoldDB" id="A0A3B0VJD9"/>
<evidence type="ECO:0000313" key="3">
    <source>
        <dbReference type="EMBL" id="VAW40433.1"/>
    </source>
</evidence>
<feature type="non-terminal residue" evidence="3">
    <location>
        <position position="245"/>
    </location>
</feature>
<evidence type="ECO:0000259" key="2">
    <source>
        <dbReference type="PROSITE" id="PS50093"/>
    </source>
</evidence>
<dbReference type="EMBL" id="UOEU01000794">
    <property type="protein sequence ID" value="VAW40433.1"/>
    <property type="molecule type" value="Genomic_DNA"/>
</dbReference>
<dbReference type="Gene3D" id="2.60.40.10">
    <property type="entry name" value="Immunoglobulins"/>
    <property type="match status" value="1"/>
</dbReference>
<gene>
    <name evidence="3" type="ORF">MNBD_CHLOROFLEXI01-4382</name>
</gene>
<dbReference type="CDD" id="cd00146">
    <property type="entry name" value="PKD"/>
    <property type="match status" value="1"/>
</dbReference>
<proteinExistence type="predicted"/>
<sequence length="245" mass="26300">MCSYGKFDTLPTIMERKWRGFFLLLVGVVLLGLFGSGGTTAVYSQTVSGEGEAHIYGDLQLDLTLSSPAGQPGDRIDLTVQISNFSQATETPAITLQLPPGVRPATMRFPAGLSLNLQAGWLDWLPVTLANGGTNQFSLPLRLETADINQPIQQIRAVLRHNDSEQTAAASLWIGIPPQLSNIVSPPQIAVGQPFQLRATATGSGPFTQVWYLGDGRRVETNDPVVLFSAPGIYDVQVEVSNPVG</sequence>
<organism evidence="3">
    <name type="scientific">hydrothermal vent metagenome</name>
    <dbReference type="NCBI Taxonomy" id="652676"/>
    <lineage>
        <taxon>unclassified sequences</taxon>
        <taxon>metagenomes</taxon>
        <taxon>ecological metagenomes</taxon>
    </lineage>
</organism>
<reference evidence="3" key="1">
    <citation type="submission" date="2018-06" db="EMBL/GenBank/DDBJ databases">
        <authorList>
            <person name="Zhirakovskaya E."/>
        </authorList>
    </citation>
    <scope>NUCLEOTIDE SEQUENCE</scope>
</reference>
<dbReference type="SUPFAM" id="SSF49299">
    <property type="entry name" value="PKD domain"/>
    <property type="match status" value="1"/>
</dbReference>
<name>A0A3B0VJD9_9ZZZZ</name>
<keyword evidence="1" id="KW-0812">Transmembrane</keyword>
<feature type="transmembrane region" description="Helical" evidence="1">
    <location>
        <begin position="21"/>
        <end position="43"/>
    </location>
</feature>
<dbReference type="InterPro" id="IPR000601">
    <property type="entry name" value="PKD_dom"/>
</dbReference>
<dbReference type="InterPro" id="IPR013783">
    <property type="entry name" value="Ig-like_fold"/>
</dbReference>
<dbReference type="InterPro" id="IPR035986">
    <property type="entry name" value="PKD_dom_sf"/>
</dbReference>
<dbReference type="PROSITE" id="PS50093">
    <property type="entry name" value="PKD"/>
    <property type="match status" value="1"/>
</dbReference>
<dbReference type="Pfam" id="PF18911">
    <property type="entry name" value="PKD_4"/>
    <property type="match status" value="1"/>
</dbReference>
<protein>
    <recommendedName>
        <fullName evidence="2">PKD domain-containing protein</fullName>
    </recommendedName>
</protein>
<feature type="domain" description="PKD" evidence="2">
    <location>
        <begin position="178"/>
        <end position="245"/>
    </location>
</feature>
<accession>A0A3B0VJD9</accession>
<keyword evidence="1" id="KW-0472">Membrane</keyword>
<evidence type="ECO:0000256" key="1">
    <source>
        <dbReference type="SAM" id="Phobius"/>
    </source>
</evidence>